<reference evidence="1 2" key="1">
    <citation type="journal article" date="2022" name="Allergy">
        <title>Genome assembly and annotation of Periplaneta americana reveal a comprehensive cockroach allergen profile.</title>
        <authorList>
            <person name="Wang L."/>
            <person name="Xiong Q."/>
            <person name="Saelim N."/>
            <person name="Wang L."/>
            <person name="Nong W."/>
            <person name="Wan A.T."/>
            <person name="Shi M."/>
            <person name="Liu X."/>
            <person name="Cao Q."/>
            <person name="Hui J.H.L."/>
            <person name="Sookrung N."/>
            <person name="Leung T.F."/>
            <person name="Tungtrongchitr A."/>
            <person name="Tsui S.K.W."/>
        </authorList>
    </citation>
    <scope>NUCLEOTIDE SEQUENCE [LARGE SCALE GENOMIC DNA]</scope>
    <source>
        <tissue evidence="1">Whole body-01</tissue>
    </source>
</reference>
<evidence type="ECO:0008006" key="3">
    <source>
        <dbReference type="Google" id="ProtNLM"/>
    </source>
</evidence>
<dbReference type="EMBL" id="JAJSOF020000005">
    <property type="protein sequence ID" value="KAJ4447818.1"/>
    <property type="molecule type" value="Genomic_DNA"/>
</dbReference>
<evidence type="ECO:0000313" key="2">
    <source>
        <dbReference type="Proteomes" id="UP001148838"/>
    </source>
</evidence>
<accession>A0ABQ8TND6</accession>
<evidence type="ECO:0000313" key="1">
    <source>
        <dbReference type="EMBL" id="KAJ4447818.1"/>
    </source>
</evidence>
<sequence length="249" mass="28551">MQSRLRQNNIEYDPKATKIVLHDMIKLKKEKMVTPENWKNACEHVKKEEDFYWERDGMIEKAVDRFIISLDSGSDDDDCDNNMEVEVEESATAHTNSFMEGVCLLPSSPPQKSDVSMIWSHQERILISNTTCGRSPPLTNESFVESIPNKLVRLIKLCRSETYSRVRIGQFLSDAFPIDYGLKQGDALSPLLFNFPLEYAIRNVQDKREGLELNELHQILVYAGDVNMLGENPQTIRENTGILLEAVKR</sequence>
<protein>
    <recommendedName>
        <fullName evidence="3">Reverse transcriptase domain-containing protein</fullName>
    </recommendedName>
</protein>
<comment type="caution">
    <text evidence="1">The sequence shown here is derived from an EMBL/GenBank/DDBJ whole genome shotgun (WGS) entry which is preliminary data.</text>
</comment>
<keyword evidence="2" id="KW-1185">Reference proteome</keyword>
<gene>
    <name evidence="1" type="ORF">ANN_09826</name>
</gene>
<proteinExistence type="predicted"/>
<dbReference type="Proteomes" id="UP001148838">
    <property type="component" value="Unassembled WGS sequence"/>
</dbReference>
<organism evidence="1 2">
    <name type="scientific">Periplaneta americana</name>
    <name type="common">American cockroach</name>
    <name type="synonym">Blatta americana</name>
    <dbReference type="NCBI Taxonomy" id="6978"/>
    <lineage>
        <taxon>Eukaryota</taxon>
        <taxon>Metazoa</taxon>
        <taxon>Ecdysozoa</taxon>
        <taxon>Arthropoda</taxon>
        <taxon>Hexapoda</taxon>
        <taxon>Insecta</taxon>
        <taxon>Pterygota</taxon>
        <taxon>Neoptera</taxon>
        <taxon>Polyneoptera</taxon>
        <taxon>Dictyoptera</taxon>
        <taxon>Blattodea</taxon>
        <taxon>Blattoidea</taxon>
        <taxon>Blattidae</taxon>
        <taxon>Blattinae</taxon>
        <taxon>Periplaneta</taxon>
    </lineage>
</organism>
<name>A0ABQ8TND6_PERAM</name>